<dbReference type="Proteomes" id="UP000220904">
    <property type="component" value="Unassembled WGS sequence"/>
</dbReference>
<name>A0A2A7B9Y1_9FIRM</name>
<evidence type="ECO:0008006" key="3">
    <source>
        <dbReference type="Google" id="ProtNLM"/>
    </source>
</evidence>
<dbReference type="Gene3D" id="3.40.50.150">
    <property type="entry name" value="Vaccinia Virus protein VP39"/>
    <property type="match status" value="1"/>
</dbReference>
<dbReference type="SUPFAM" id="SSF53335">
    <property type="entry name" value="S-adenosyl-L-methionine-dependent methyltransferases"/>
    <property type="match status" value="1"/>
</dbReference>
<gene>
    <name evidence="1" type="ORF">CHR60_00955</name>
</gene>
<dbReference type="AlphaFoldDB" id="A0A2A7B9Y1"/>
<dbReference type="Pfam" id="PF13489">
    <property type="entry name" value="Methyltransf_23"/>
    <property type="match status" value="1"/>
</dbReference>
<dbReference type="InterPro" id="IPR029063">
    <property type="entry name" value="SAM-dependent_MTases_sf"/>
</dbReference>
<evidence type="ECO:0000313" key="2">
    <source>
        <dbReference type="Proteomes" id="UP000220904"/>
    </source>
</evidence>
<evidence type="ECO:0000313" key="1">
    <source>
        <dbReference type="EMBL" id="PDX88139.1"/>
    </source>
</evidence>
<organism evidence="1 2">
    <name type="scientific">Faecalibacterium prausnitzii</name>
    <dbReference type="NCBI Taxonomy" id="853"/>
    <lineage>
        <taxon>Bacteria</taxon>
        <taxon>Bacillati</taxon>
        <taxon>Bacillota</taxon>
        <taxon>Clostridia</taxon>
        <taxon>Eubacteriales</taxon>
        <taxon>Oscillospiraceae</taxon>
        <taxon>Faecalibacterium</taxon>
    </lineage>
</organism>
<dbReference type="CDD" id="cd02440">
    <property type="entry name" value="AdoMet_MTases"/>
    <property type="match status" value="1"/>
</dbReference>
<comment type="caution">
    <text evidence="1">The sequence shown here is derived from an EMBL/GenBank/DDBJ whole genome shotgun (WGS) entry which is preliminary data.</text>
</comment>
<reference evidence="1 2" key="1">
    <citation type="journal article" date="2017" name="Front. Microbiol.">
        <title>New Insights into the Diversity of the Genus Faecalibacterium.</title>
        <authorList>
            <person name="Benevides L."/>
            <person name="Burman S."/>
            <person name="Martin R."/>
            <person name="Robert V."/>
            <person name="Thomas M."/>
            <person name="Miquel S."/>
            <person name="Chain F."/>
            <person name="Sokol H."/>
            <person name="Bermudez-Humaran L.G."/>
            <person name="Morrison M."/>
            <person name="Langella P."/>
            <person name="Azevedo V.A."/>
            <person name="Chatel J.M."/>
            <person name="Soares S."/>
        </authorList>
    </citation>
    <scope>NUCLEOTIDE SEQUENCE [LARGE SCALE GENOMIC DNA]</scope>
    <source>
        <strain evidence="1 2">AHMP21</strain>
    </source>
</reference>
<dbReference type="EMBL" id="NOUV01000004">
    <property type="protein sequence ID" value="PDX88139.1"/>
    <property type="molecule type" value="Genomic_DNA"/>
</dbReference>
<sequence length="316" mass="35609">MRSYMKETAKEAFERCLQNVSLEEKPDAEWVAQQYAVERAGALAIKEAAPFSEERGQITRQCYEMVDRLIQARSRQKGQSVAAYGAGESFVDLLDQLIRYLHTKKPEINFFEAGVGTGYILRAVHQFGGVHVSGCDVCLDRQLLGELSSCCIEKTLYAALGELKDGSVDLFYWNDVMEHLPEDEMEETLRQIAKKLSPEGLLVTVTPSRGMGPHDITKLAAPKELEAKGLHLREYCYYEVVEQNQRAGLRPRIYAVRNGDTCCLDFEQGEARSLAHAAAEKRCFRLCKNIPVIGGKSIRKRMMCRFGWKAIVICGK</sequence>
<proteinExistence type="predicted"/>
<dbReference type="OrthoDB" id="9791837at2"/>
<protein>
    <recommendedName>
        <fullName evidence="3">Class I SAM-dependent methyltransferase</fullName>
    </recommendedName>
</protein>
<accession>A0A2A7B9Y1</accession>